<evidence type="ECO:0000259" key="13">
    <source>
        <dbReference type="Pfam" id="PF01433"/>
    </source>
</evidence>
<evidence type="ECO:0000259" key="14">
    <source>
        <dbReference type="Pfam" id="PF11940"/>
    </source>
</evidence>
<evidence type="ECO:0000256" key="9">
    <source>
        <dbReference type="ARBA" id="ARBA00022801"/>
    </source>
</evidence>
<organism evidence="17 18">
    <name type="scientific">Methylocapsa polymorpha</name>
    <dbReference type="NCBI Taxonomy" id="3080828"/>
    <lineage>
        <taxon>Bacteria</taxon>
        <taxon>Pseudomonadati</taxon>
        <taxon>Pseudomonadota</taxon>
        <taxon>Alphaproteobacteria</taxon>
        <taxon>Hyphomicrobiales</taxon>
        <taxon>Beijerinckiaceae</taxon>
        <taxon>Methylocapsa</taxon>
    </lineage>
</organism>
<keyword evidence="8" id="KW-0479">Metal-binding</keyword>
<evidence type="ECO:0000259" key="16">
    <source>
        <dbReference type="Pfam" id="PF17900"/>
    </source>
</evidence>
<dbReference type="SUPFAM" id="SSF55486">
    <property type="entry name" value="Metalloproteases ('zincins'), catalytic domain"/>
    <property type="match status" value="1"/>
</dbReference>
<reference evidence="17 18" key="1">
    <citation type="submission" date="2023-10" db="EMBL/GenBank/DDBJ databases">
        <title>Novel methanotroph of the genus Methylocapsa from a subarctic wetland.</title>
        <authorList>
            <person name="Belova S.E."/>
            <person name="Oshkin I.Y."/>
            <person name="Miroshnikov K."/>
            <person name="Dedysh S.N."/>
        </authorList>
    </citation>
    <scope>NUCLEOTIDE SEQUENCE [LARGE SCALE GENOMIC DNA]</scope>
    <source>
        <strain evidence="17 18">RX1</strain>
    </source>
</reference>
<dbReference type="Gene3D" id="1.25.50.10">
    <property type="entry name" value="Peptidase M1, alanyl aminopeptidase, C-terminal domain"/>
    <property type="match status" value="1"/>
</dbReference>
<dbReference type="InterPro" id="IPR024601">
    <property type="entry name" value="Peptidase_M1_pepN_C"/>
</dbReference>
<evidence type="ECO:0000256" key="3">
    <source>
        <dbReference type="ARBA" id="ARBA00010136"/>
    </source>
</evidence>
<feature type="domain" description="Peptidase M1 alanyl aminopeptidase Ig-like fold" evidence="14">
    <location>
        <begin position="456"/>
        <end position="563"/>
    </location>
</feature>
<keyword evidence="6 17" id="KW-0031">Aminopeptidase</keyword>
<dbReference type="Pfam" id="PF11940">
    <property type="entry name" value="DUF3458"/>
    <property type="match status" value="1"/>
</dbReference>
<feature type="domain" description="Peptidase M1 alanyl aminopeptidase C-terminal" evidence="15">
    <location>
        <begin position="568"/>
        <end position="890"/>
    </location>
</feature>
<keyword evidence="11" id="KW-0482">Metalloprotease</keyword>
<dbReference type="Pfam" id="PF17900">
    <property type="entry name" value="Peptidase_M1_N"/>
    <property type="match status" value="1"/>
</dbReference>
<protein>
    <recommendedName>
        <fullName evidence="5 12">Aminopeptidase N</fullName>
        <ecNumber evidence="4 12">3.4.11.2</ecNumber>
    </recommendedName>
</protein>
<comment type="catalytic activity">
    <reaction evidence="1">
        <text>Release of an N-terminal amino acid, Xaa-|-Yaa- from a peptide, amide or arylamide. Xaa is preferably Ala, but may be most amino acids including Pro (slow action). When a terminal hydrophobic residue is followed by a prolyl residue, the two may be released as an intact Xaa-Pro dipeptide.</text>
        <dbReference type="EC" id="3.4.11.2"/>
    </reaction>
</comment>
<evidence type="ECO:0000256" key="7">
    <source>
        <dbReference type="ARBA" id="ARBA00022670"/>
    </source>
</evidence>
<dbReference type="Pfam" id="PF17432">
    <property type="entry name" value="DUF3458_C"/>
    <property type="match status" value="1"/>
</dbReference>
<sequence>MRTDSAEPVRLKDYRAPDYLIDKVDLDVKLHATATKVVSRLAVRPNPKGRPGASLVLDGDGLVAKRIALDGRELDLQRLDPATALLTPDQLTIIAPPDRPFTLEIETEIDPSANTRLMGLYRSGSAYCTQCEAEGFRRITYFLDRPDVLSVYTVRLEAELAEAPLLLSNGNKIAEGKIEGTSRHFALWSDPFPKPSYLFALVGGDLGSIHDEFTTRSGRKVALGIHVEHGKEAFAAYAMDALKRSMAWDETAFGREYDLDIFNIVAVSDFNMGAMENKGLNIFNDKYVLASPSTATDTDYAHIEAVIAHEYFHNWTGNRITCRDWFQLCLKEGLTVFRDHEFSSDMRSRPVHRIADVRALRAQQFPEDAGPLAHNVRPDAYLEINNFYTATIYEKGAEIIRLLKVLIGDEAFRKGMDLYFDRYDGTAATIEDFISCFAETAQRDLTQFSLWYNQAGTPLVEVAAAYDAAARTFTLDFSQSCKPTPGQDVKEPFVIPIALGLVAEGHGDLKLAASDSDGASVAELSRGVIELTTAQRRIVFTNVASRPVPSLLRGFSAPVRLNYAASESDLLTLISHDSDSFNRWQAAQTYASRLLLRSVELVRAGGVSIRDESFSGALRRVLEDNADPAFAAQVITLPSEADIAREIGQDVDPDAIHVAREALRKAIGRDLREILLATYARLAENAPYSPDAAAAGRRALRNAALDLFVAGDPVEGASLAARQFESADTMTNEIAALGVLAHTPGRERDAALEAFYRAHEGDALVIDKWFALQAMIPEADALNRVRRLMAHRAFSIANPNRVRALIGAFAAGNQTQFNALDGSGYDFITGIVVDLDRKNPQVAARLLSAFKSWRTLEAKRRGLAEAALRRVAGVGTLSPDVKDIAERSLA</sequence>
<dbReference type="InterPro" id="IPR027268">
    <property type="entry name" value="Peptidase_M4/M1_CTD_sf"/>
</dbReference>
<dbReference type="InterPro" id="IPR045357">
    <property type="entry name" value="Aminopeptidase_N-like_N"/>
</dbReference>
<evidence type="ECO:0000256" key="10">
    <source>
        <dbReference type="ARBA" id="ARBA00022833"/>
    </source>
</evidence>
<feature type="domain" description="Peptidase M1 membrane alanine aminopeptidase" evidence="13">
    <location>
        <begin position="237"/>
        <end position="448"/>
    </location>
</feature>
<dbReference type="InterPro" id="IPR012779">
    <property type="entry name" value="Peptidase_M1_pepN"/>
</dbReference>
<dbReference type="CDD" id="cd09600">
    <property type="entry name" value="M1_APN"/>
    <property type="match status" value="1"/>
</dbReference>
<dbReference type="Proteomes" id="UP001626536">
    <property type="component" value="Chromosome"/>
</dbReference>
<dbReference type="PANTHER" id="PTHR46322:SF1">
    <property type="entry name" value="PUROMYCIN-SENSITIVE AMINOPEPTIDASE"/>
    <property type="match status" value="1"/>
</dbReference>
<evidence type="ECO:0000256" key="6">
    <source>
        <dbReference type="ARBA" id="ARBA00022438"/>
    </source>
</evidence>
<keyword evidence="9 17" id="KW-0378">Hydrolase</keyword>
<dbReference type="NCBIfam" id="TIGR02414">
    <property type="entry name" value="pepN_proteo"/>
    <property type="match status" value="1"/>
</dbReference>
<dbReference type="InterPro" id="IPR035414">
    <property type="entry name" value="Peptidase_M1_pepN_Ig-like"/>
</dbReference>
<comment type="similarity">
    <text evidence="3">Belongs to the peptidase M1 family.</text>
</comment>
<dbReference type="EMBL" id="CP136862">
    <property type="protein sequence ID" value="WOJ89248.1"/>
    <property type="molecule type" value="Genomic_DNA"/>
</dbReference>
<keyword evidence="18" id="KW-1185">Reference proteome</keyword>
<evidence type="ECO:0000256" key="12">
    <source>
        <dbReference type="NCBIfam" id="TIGR02414"/>
    </source>
</evidence>
<comment type="cofactor">
    <cofactor evidence="2">
        <name>Zn(2+)</name>
        <dbReference type="ChEBI" id="CHEBI:29105"/>
    </cofactor>
</comment>
<dbReference type="Gene3D" id="2.60.40.1840">
    <property type="match status" value="1"/>
</dbReference>
<accession>A0ABZ0HQ03</accession>
<evidence type="ECO:0000256" key="2">
    <source>
        <dbReference type="ARBA" id="ARBA00001947"/>
    </source>
</evidence>
<dbReference type="InterPro" id="IPR038438">
    <property type="entry name" value="PepN_Ig-like_sf"/>
</dbReference>
<keyword evidence="10" id="KW-0862">Zinc</keyword>
<keyword evidence="7" id="KW-0645">Protease</keyword>
<dbReference type="EC" id="3.4.11.2" evidence="4 12"/>
<evidence type="ECO:0000256" key="5">
    <source>
        <dbReference type="ARBA" id="ARBA00015611"/>
    </source>
</evidence>
<dbReference type="SUPFAM" id="SSF63737">
    <property type="entry name" value="Leukotriene A4 hydrolase N-terminal domain"/>
    <property type="match status" value="1"/>
</dbReference>
<dbReference type="Gene3D" id="3.30.2010.30">
    <property type="match status" value="1"/>
</dbReference>
<dbReference type="InterPro" id="IPR042097">
    <property type="entry name" value="Aminopeptidase_N-like_N_sf"/>
</dbReference>
<name>A0ABZ0HQ03_9HYPH</name>
<evidence type="ECO:0000313" key="17">
    <source>
        <dbReference type="EMBL" id="WOJ89248.1"/>
    </source>
</evidence>
<proteinExistence type="inferred from homology"/>
<feature type="domain" description="Aminopeptidase N-like N-terminal" evidence="16">
    <location>
        <begin position="25"/>
        <end position="198"/>
    </location>
</feature>
<dbReference type="InterPro" id="IPR014782">
    <property type="entry name" value="Peptidase_M1_dom"/>
</dbReference>
<dbReference type="RefSeq" id="WP_407338692.1">
    <property type="nucleotide sequence ID" value="NZ_CP136862.1"/>
</dbReference>
<dbReference type="PRINTS" id="PR00756">
    <property type="entry name" value="ALADIPTASE"/>
</dbReference>
<evidence type="ECO:0000259" key="15">
    <source>
        <dbReference type="Pfam" id="PF17432"/>
    </source>
</evidence>
<dbReference type="Gene3D" id="2.60.40.1730">
    <property type="entry name" value="tricorn interacting facor f3 domain"/>
    <property type="match status" value="1"/>
</dbReference>
<evidence type="ECO:0000256" key="8">
    <source>
        <dbReference type="ARBA" id="ARBA00022723"/>
    </source>
</evidence>
<dbReference type="PANTHER" id="PTHR46322">
    <property type="entry name" value="PUROMYCIN-SENSITIVE AMINOPEPTIDASE"/>
    <property type="match status" value="1"/>
</dbReference>
<dbReference type="InterPro" id="IPR037144">
    <property type="entry name" value="Peptidase_M1_pepN_C_sf"/>
</dbReference>
<evidence type="ECO:0000256" key="1">
    <source>
        <dbReference type="ARBA" id="ARBA00000098"/>
    </source>
</evidence>
<dbReference type="InterPro" id="IPR001930">
    <property type="entry name" value="Peptidase_M1"/>
</dbReference>
<gene>
    <name evidence="17" type="primary">pepN</name>
    <name evidence="17" type="ORF">RZS28_15810</name>
</gene>
<evidence type="ECO:0000256" key="4">
    <source>
        <dbReference type="ARBA" id="ARBA00012564"/>
    </source>
</evidence>
<dbReference type="Pfam" id="PF01433">
    <property type="entry name" value="Peptidase_M1"/>
    <property type="match status" value="1"/>
</dbReference>
<evidence type="ECO:0000256" key="11">
    <source>
        <dbReference type="ARBA" id="ARBA00023049"/>
    </source>
</evidence>
<dbReference type="GO" id="GO:0016285">
    <property type="term" value="F:alanyl aminopeptidase activity"/>
    <property type="evidence" value="ECO:0007669"/>
    <property type="project" value="UniProtKB-EC"/>
</dbReference>
<dbReference type="Gene3D" id="1.10.390.10">
    <property type="entry name" value="Neutral Protease Domain 2"/>
    <property type="match status" value="1"/>
</dbReference>
<evidence type="ECO:0000313" key="18">
    <source>
        <dbReference type="Proteomes" id="UP001626536"/>
    </source>
</evidence>